<accession>A0A3P3W4R4</accession>
<keyword evidence="3" id="KW-1185">Reference proteome</keyword>
<dbReference type="OrthoDB" id="9792152at2"/>
<dbReference type="EMBL" id="RQVQ01000037">
    <property type="protein sequence ID" value="RRJ88926.1"/>
    <property type="molecule type" value="Genomic_DNA"/>
</dbReference>
<name>A0A3P3W4R4_9FLAO</name>
<evidence type="ECO:0000313" key="2">
    <source>
        <dbReference type="EMBL" id="RRJ88926.1"/>
    </source>
</evidence>
<protein>
    <submittedName>
        <fullName evidence="2">Uncharacterized protein</fullName>
    </submittedName>
</protein>
<organism evidence="2 3">
    <name type="scientific">Paenimyroides tangerinum</name>
    <dbReference type="NCBI Taxonomy" id="2488728"/>
    <lineage>
        <taxon>Bacteria</taxon>
        <taxon>Pseudomonadati</taxon>
        <taxon>Bacteroidota</taxon>
        <taxon>Flavobacteriia</taxon>
        <taxon>Flavobacteriales</taxon>
        <taxon>Flavobacteriaceae</taxon>
        <taxon>Paenimyroides</taxon>
    </lineage>
</organism>
<feature type="compositionally biased region" description="Polar residues" evidence="1">
    <location>
        <begin position="37"/>
        <end position="48"/>
    </location>
</feature>
<evidence type="ECO:0000256" key="1">
    <source>
        <dbReference type="SAM" id="MobiDB-lite"/>
    </source>
</evidence>
<dbReference type="Proteomes" id="UP000275719">
    <property type="component" value="Unassembled WGS sequence"/>
</dbReference>
<dbReference type="AlphaFoldDB" id="A0A3P3W4R4"/>
<gene>
    <name evidence="2" type="ORF">EG240_13325</name>
</gene>
<proteinExistence type="predicted"/>
<dbReference type="RefSeq" id="WP_125019857.1">
    <property type="nucleotide sequence ID" value="NZ_RQVQ01000037.1"/>
</dbReference>
<evidence type="ECO:0000313" key="3">
    <source>
        <dbReference type="Proteomes" id="UP000275719"/>
    </source>
</evidence>
<feature type="compositionally biased region" description="Basic residues" evidence="1">
    <location>
        <begin position="49"/>
        <end position="59"/>
    </location>
</feature>
<feature type="region of interest" description="Disordered" evidence="1">
    <location>
        <begin position="37"/>
        <end position="59"/>
    </location>
</feature>
<sequence>MGVSRVINKDGEFTTGSTAGAIQNGINHATHVSGTMVGNGTNNLSSINKSRKIVGKKKK</sequence>
<reference evidence="2 3" key="1">
    <citation type="submission" date="2018-11" db="EMBL/GenBank/DDBJ databases">
        <title>Flavobacterium sp. nov., YIM 102701-2 draft genome.</title>
        <authorList>
            <person name="Li G."/>
            <person name="Jiang Y."/>
        </authorList>
    </citation>
    <scope>NUCLEOTIDE SEQUENCE [LARGE SCALE GENOMIC DNA]</scope>
    <source>
        <strain evidence="2 3">YIM 102701-2</strain>
    </source>
</reference>
<comment type="caution">
    <text evidence="2">The sequence shown here is derived from an EMBL/GenBank/DDBJ whole genome shotgun (WGS) entry which is preliminary data.</text>
</comment>